<evidence type="ECO:0000313" key="3">
    <source>
        <dbReference type="Proteomes" id="UP000291822"/>
    </source>
</evidence>
<dbReference type="Gene3D" id="1.20.1260.10">
    <property type="match status" value="1"/>
</dbReference>
<dbReference type="AlphaFoldDB" id="A0A4R0YNN7"/>
<protein>
    <submittedName>
        <fullName evidence="2">PA2169 family four-helix-bundle protein</fullName>
    </submittedName>
</protein>
<evidence type="ECO:0000313" key="2">
    <source>
        <dbReference type="EMBL" id="TCI07197.1"/>
    </source>
</evidence>
<proteinExistence type="predicted"/>
<feature type="domain" description="DUF2383" evidence="1">
    <location>
        <begin position="10"/>
        <end position="109"/>
    </location>
</feature>
<gene>
    <name evidence="2" type="ORF">EZM97_31855</name>
</gene>
<dbReference type="InterPro" id="IPR012347">
    <property type="entry name" value="Ferritin-like"/>
</dbReference>
<dbReference type="EMBL" id="SJTG01000005">
    <property type="protein sequence ID" value="TCI07197.1"/>
    <property type="molecule type" value="Genomic_DNA"/>
</dbReference>
<dbReference type="InterPro" id="IPR011971">
    <property type="entry name" value="CHP02284"/>
</dbReference>
<organism evidence="2 3">
    <name type="scientific">Dyella soli</name>
    <dbReference type="NCBI Taxonomy" id="522319"/>
    <lineage>
        <taxon>Bacteria</taxon>
        <taxon>Pseudomonadati</taxon>
        <taxon>Pseudomonadota</taxon>
        <taxon>Gammaproteobacteria</taxon>
        <taxon>Lysobacterales</taxon>
        <taxon>Rhodanobacteraceae</taxon>
        <taxon>Dyella</taxon>
    </lineage>
</organism>
<comment type="caution">
    <text evidence="2">The sequence shown here is derived from an EMBL/GenBank/DDBJ whole genome shotgun (WGS) entry which is preliminary data.</text>
</comment>
<dbReference type="Proteomes" id="UP000291822">
    <property type="component" value="Unassembled WGS sequence"/>
</dbReference>
<name>A0A4R0YNN7_9GAMM</name>
<dbReference type="Pfam" id="PF09537">
    <property type="entry name" value="DUF2383"/>
    <property type="match status" value="1"/>
</dbReference>
<reference evidence="2 3" key="1">
    <citation type="submission" date="2019-02" db="EMBL/GenBank/DDBJ databases">
        <title>Dyella amyloliquefaciens sp. nov., isolated from forest soil.</title>
        <authorList>
            <person name="Gao Z.-H."/>
            <person name="Qiu L.-H."/>
        </authorList>
    </citation>
    <scope>NUCLEOTIDE SEQUENCE [LARGE SCALE GENOMIC DNA]</scope>
    <source>
        <strain evidence="2 3">KACC 12747</strain>
    </source>
</reference>
<dbReference type="NCBIfam" id="TIGR02284">
    <property type="entry name" value="PA2169 family four-helix-bundle protein"/>
    <property type="match status" value="1"/>
</dbReference>
<keyword evidence="3" id="KW-1185">Reference proteome</keyword>
<evidence type="ECO:0000259" key="1">
    <source>
        <dbReference type="Pfam" id="PF09537"/>
    </source>
</evidence>
<sequence>MSHAGKPHYNVLIRRGIDDRELYRRALVQVREPGLQALLTENVHTLDLLIGELQAQVHAGGGTPARHGTLSGAVRSALAELVNGFSSNRDTAWVQQLARSECALLHCFEQQAAHATDESARVLAVQLSRLHGMHRDMHCLAGTTHG</sequence>
<dbReference type="InterPro" id="IPR019052">
    <property type="entry name" value="DUF2383"/>
</dbReference>
<dbReference type="RefSeq" id="WP_131412374.1">
    <property type="nucleotide sequence ID" value="NZ_SJTG01000005.1"/>
</dbReference>
<accession>A0A4R0YNN7</accession>